<reference evidence="2" key="1">
    <citation type="journal article" date="2019" name="Int. J. Syst. Evol. Microbiol.">
        <title>The Global Catalogue of Microorganisms (GCM) 10K type strain sequencing project: providing services to taxonomists for standard genome sequencing and annotation.</title>
        <authorList>
            <consortium name="The Broad Institute Genomics Platform"/>
            <consortium name="The Broad Institute Genome Sequencing Center for Infectious Disease"/>
            <person name="Wu L."/>
            <person name="Ma J."/>
        </authorList>
    </citation>
    <scope>NUCLEOTIDE SEQUENCE [LARGE SCALE GENOMIC DNA]</scope>
    <source>
        <strain evidence="2">JCM 12662</strain>
    </source>
</reference>
<protein>
    <submittedName>
        <fullName evidence="1">Uncharacterized protein</fullName>
    </submittedName>
</protein>
<proteinExistence type="predicted"/>
<gene>
    <name evidence="1" type="ORF">GCM10008932_05440</name>
</gene>
<dbReference type="EMBL" id="BAAACW010000035">
    <property type="protein sequence ID" value="GAA0355346.1"/>
    <property type="molecule type" value="Genomic_DNA"/>
</dbReference>
<evidence type="ECO:0000313" key="2">
    <source>
        <dbReference type="Proteomes" id="UP001501166"/>
    </source>
</evidence>
<name>A0ABP3GXF4_9LACT</name>
<evidence type="ECO:0000313" key="1">
    <source>
        <dbReference type="EMBL" id="GAA0355346.1"/>
    </source>
</evidence>
<accession>A0ABP3GXF4</accession>
<sequence>MLTRPKNISELEDNYKLGLLFTLFINKAIKRSQKILIPLTLKKLLNTNNKLYNIRNAVEKIACIDNCK</sequence>
<comment type="caution">
    <text evidence="1">The sequence shown here is derived from an EMBL/GenBank/DDBJ whole genome shotgun (WGS) entry which is preliminary data.</text>
</comment>
<keyword evidence="2" id="KW-1185">Reference proteome</keyword>
<dbReference type="Proteomes" id="UP001501166">
    <property type="component" value="Unassembled WGS sequence"/>
</dbReference>
<organism evidence="1 2">
    <name type="scientific">Alkalibacterium iburiense</name>
    <dbReference type="NCBI Taxonomy" id="290589"/>
    <lineage>
        <taxon>Bacteria</taxon>
        <taxon>Bacillati</taxon>
        <taxon>Bacillota</taxon>
        <taxon>Bacilli</taxon>
        <taxon>Lactobacillales</taxon>
        <taxon>Carnobacteriaceae</taxon>
        <taxon>Alkalibacterium</taxon>
    </lineage>
</organism>